<accession>A0A1Z5JRZ4</accession>
<gene>
    <name evidence="3" type="ORF">FisN_23Lh249</name>
</gene>
<feature type="signal peptide" evidence="1">
    <location>
        <begin position="1"/>
        <end position="17"/>
    </location>
</feature>
<sequence>MKFSALVCALAATSAAAFAPAVSERASTSLNSVDRRAAFGQIAGAAAAVAAFPQLANADGAVSAATVNRARGIYGDRIAALKSAVEKGDLDAIVAEKNAFVLFNSGAYPTAKSKQQKKAAIEGTNAIFKAIKAGDKAAVKSAYNSYVAANDISPLPAVDANKGQGYSGDFDFRVRTKAGAIYVR</sequence>
<keyword evidence="1" id="KW-0732">Signal</keyword>
<evidence type="ECO:0000313" key="3">
    <source>
        <dbReference type="EMBL" id="GAX16622.1"/>
    </source>
</evidence>
<reference evidence="3 4" key="1">
    <citation type="journal article" date="2015" name="Plant Cell">
        <title>Oil accumulation by the oleaginous diatom Fistulifera solaris as revealed by the genome and transcriptome.</title>
        <authorList>
            <person name="Tanaka T."/>
            <person name="Maeda Y."/>
            <person name="Veluchamy A."/>
            <person name="Tanaka M."/>
            <person name="Abida H."/>
            <person name="Marechal E."/>
            <person name="Bowler C."/>
            <person name="Muto M."/>
            <person name="Sunaga Y."/>
            <person name="Tanaka M."/>
            <person name="Yoshino T."/>
            <person name="Taniguchi T."/>
            <person name="Fukuda Y."/>
            <person name="Nemoto M."/>
            <person name="Matsumoto M."/>
            <person name="Wong P.S."/>
            <person name="Aburatani S."/>
            <person name="Fujibuchi W."/>
        </authorList>
    </citation>
    <scope>NUCLEOTIDE SEQUENCE [LARGE SCALE GENOMIC DNA]</scope>
    <source>
        <strain evidence="3 4">JPCC DA0580</strain>
    </source>
</reference>
<dbReference type="Gene3D" id="1.20.120.1740">
    <property type="entry name" value="Sodium ion translocating NADH-quinone reductase subunit C-like"/>
    <property type="match status" value="1"/>
</dbReference>
<keyword evidence="4" id="KW-1185">Reference proteome</keyword>
<evidence type="ECO:0000256" key="1">
    <source>
        <dbReference type="SAM" id="SignalP"/>
    </source>
</evidence>
<comment type="caution">
    <text evidence="3">The sequence shown here is derived from an EMBL/GenBank/DDBJ whole genome shotgun (WGS) entry which is preliminary data.</text>
</comment>
<feature type="chain" id="PRO_5012261262" description="Photosystem II Psb31 protein domain-containing protein" evidence="1">
    <location>
        <begin position="18"/>
        <end position="184"/>
    </location>
</feature>
<dbReference type="OrthoDB" id="202886at2759"/>
<dbReference type="InParanoid" id="A0A1Z5JRZ4"/>
<organism evidence="3 4">
    <name type="scientific">Fistulifera solaris</name>
    <name type="common">Oleaginous diatom</name>
    <dbReference type="NCBI Taxonomy" id="1519565"/>
    <lineage>
        <taxon>Eukaryota</taxon>
        <taxon>Sar</taxon>
        <taxon>Stramenopiles</taxon>
        <taxon>Ochrophyta</taxon>
        <taxon>Bacillariophyta</taxon>
        <taxon>Bacillariophyceae</taxon>
        <taxon>Bacillariophycidae</taxon>
        <taxon>Naviculales</taxon>
        <taxon>Naviculaceae</taxon>
        <taxon>Fistulifera</taxon>
    </lineage>
</organism>
<dbReference type="AlphaFoldDB" id="A0A1Z5JRZ4"/>
<dbReference type="EMBL" id="BDSP01000108">
    <property type="protein sequence ID" value="GAX16622.1"/>
    <property type="molecule type" value="Genomic_DNA"/>
</dbReference>
<feature type="domain" description="Photosystem II Psb31 protein" evidence="2">
    <location>
        <begin position="61"/>
        <end position="152"/>
    </location>
</feature>
<evidence type="ECO:0000259" key="2">
    <source>
        <dbReference type="Pfam" id="PF18240"/>
    </source>
</evidence>
<evidence type="ECO:0000313" key="4">
    <source>
        <dbReference type="Proteomes" id="UP000198406"/>
    </source>
</evidence>
<name>A0A1Z5JRZ4_FISSO</name>
<dbReference type="Proteomes" id="UP000198406">
    <property type="component" value="Unassembled WGS sequence"/>
</dbReference>
<dbReference type="Pfam" id="PF18240">
    <property type="entry name" value="PSII_Pbs31"/>
    <property type="match status" value="1"/>
</dbReference>
<protein>
    <recommendedName>
        <fullName evidence="2">Photosystem II Psb31 protein domain-containing protein</fullName>
    </recommendedName>
</protein>
<dbReference type="InterPro" id="IPR040933">
    <property type="entry name" value="PSII_Pbs31"/>
</dbReference>
<proteinExistence type="predicted"/>